<dbReference type="GO" id="GO:0016020">
    <property type="term" value="C:membrane"/>
    <property type="evidence" value="ECO:0007669"/>
    <property type="project" value="UniProtKB-SubCell"/>
</dbReference>
<feature type="transmembrane region" description="Helical" evidence="13">
    <location>
        <begin position="51"/>
        <end position="72"/>
    </location>
</feature>
<evidence type="ECO:0000256" key="5">
    <source>
        <dbReference type="ARBA" id="ARBA00022723"/>
    </source>
</evidence>
<dbReference type="NCBIfam" id="TIGR01494">
    <property type="entry name" value="ATPase_P-type"/>
    <property type="match status" value="2"/>
</dbReference>
<dbReference type="SFLD" id="SFLDF00027">
    <property type="entry name" value="p-type_atpase"/>
    <property type="match status" value="1"/>
</dbReference>
<keyword evidence="5 13" id="KW-0479">Metal-binding</keyword>
<feature type="transmembrane region" description="Helical" evidence="13">
    <location>
        <begin position="960"/>
        <end position="984"/>
    </location>
</feature>
<keyword evidence="6 13" id="KW-0547">Nucleotide-binding</keyword>
<dbReference type="InterPro" id="IPR023214">
    <property type="entry name" value="HAD_sf"/>
</dbReference>
<dbReference type="GO" id="GO:0005524">
    <property type="term" value="F:ATP binding"/>
    <property type="evidence" value="ECO:0007669"/>
    <property type="project" value="UniProtKB-UniRule"/>
</dbReference>
<comment type="catalytic activity">
    <reaction evidence="12 13">
        <text>ATP + H2O = ADP + phosphate + H(+)</text>
        <dbReference type="Rhea" id="RHEA:13065"/>
        <dbReference type="ChEBI" id="CHEBI:15377"/>
        <dbReference type="ChEBI" id="CHEBI:15378"/>
        <dbReference type="ChEBI" id="CHEBI:30616"/>
        <dbReference type="ChEBI" id="CHEBI:43474"/>
        <dbReference type="ChEBI" id="CHEBI:456216"/>
    </reaction>
</comment>
<dbReference type="SUPFAM" id="SSF81660">
    <property type="entry name" value="Metal cation-transporting ATPase, ATP-binding domain N"/>
    <property type="match status" value="1"/>
</dbReference>
<dbReference type="InterPro" id="IPR001757">
    <property type="entry name" value="P_typ_ATPase"/>
</dbReference>
<evidence type="ECO:0000256" key="2">
    <source>
        <dbReference type="ARBA" id="ARBA00006000"/>
    </source>
</evidence>
<dbReference type="GO" id="GO:0019829">
    <property type="term" value="F:ATPase-coupled monoatomic cation transmembrane transporter activity"/>
    <property type="evidence" value="ECO:0007669"/>
    <property type="project" value="UniProtKB-UniRule"/>
</dbReference>
<keyword evidence="4 13" id="KW-0812">Transmembrane</keyword>
<gene>
    <name evidence="16" type="ORF">BSTOLATCC_MIC66066</name>
</gene>
<dbReference type="Gene3D" id="2.70.150.10">
    <property type="entry name" value="Calcium-transporting ATPase, cytoplasmic transduction domain A"/>
    <property type="match status" value="1"/>
</dbReference>
<dbReference type="InterPro" id="IPR018303">
    <property type="entry name" value="ATPase_P-typ_P_site"/>
</dbReference>
<feature type="transmembrane region" description="Helical" evidence="13">
    <location>
        <begin position="207"/>
        <end position="227"/>
    </location>
</feature>
<feature type="transmembrane region" description="Helical" evidence="13">
    <location>
        <begin position="377"/>
        <end position="402"/>
    </location>
</feature>
<evidence type="ECO:0000256" key="3">
    <source>
        <dbReference type="ARBA" id="ARBA00022553"/>
    </source>
</evidence>
<feature type="domain" description="P5B-type ATPase N-terminal" evidence="15">
    <location>
        <begin position="40"/>
        <end position="97"/>
    </location>
</feature>
<dbReference type="Gene3D" id="3.40.50.1000">
    <property type="entry name" value="HAD superfamily/HAD-like"/>
    <property type="match status" value="1"/>
</dbReference>
<dbReference type="PROSITE" id="PS00154">
    <property type="entry name" value="ATPASE_E1_E2"/>
    <property type="match status" value="1"/>
</dbReference>
<keyword evidence="3" id="KW-0597">Phosphoprotein</keyword>
<dbReference type="InterPro" id="IPR044492">
    <property type="entry name" value="P_typ_ATPase_HD_dom"/>
</dbReference>
<dbReference type="InterPro" id="IPR036412">
    <property type="entry name" value="HAD-like_sf"/>
</dbReference>
<evidence type="ECO:0000256" key="13">
    <source>
        <dbReference type="RuleBase" id="RU362082"/>
    </source>
</evidence>
<organism evidence="16 17">
    <name type="scientific">Blepharisma stoltei</name>
    <dbReference type="NCBI Taxonomy" id="1481888"/>
    <lineage>
        <taxon>Eukaryota</taxon>
        <taxon>Sar</taxon>
        <taxon>Alveolata</taxon>
        <taxon>Ciliophora</taxon>
        <taxon>Postciliodesmatophora</taxon>
        <taxon>Heterotrichea</taxon>
        <taxon>Heterotrichida</taxon>
        <taxon>Blepharismidae</taxon>
        <taxon>Blepharisma</taxon>
    </lineage>
</organism>
<evidence type="ECO:0000256" key="12">
    <source>
        <dbReference type="ARBA" id="ARBA00049360"/>
    </source>
</evidence>
<keyword evidence="17" id="KW-1185">Reference proteome</keyword>
<protein>
    <recommendedName>
        <fullName evidence="13">Cation-transporting ATPase</fullName>
        <ecNumber evidence="13">7.2.2.-</ecNumber>
    </recommendedName>
</protein>
<evidence type="ECO:0000259" key="14">
    <source>
        <dbReference type="Pfam" id="PF00122"/>
    </source>
</evidence>
<sequence length="1132" mass="127886">MDISHGKNSNLNSPLIQNYPPIVTCKIHRDADEDSIIQQIDPFKYSKLRGFMFWILVILTCGILYLVDRWFLNVHLAFRFSRTVPAEATHLLVKTQHFLELVPTATKHSKILGNILTFQHHYLQYYFDGKEFLPLYFDVSLSYKKMIDKYSHGYIESEEISELRSLFGICQIIVPLKTIFQLIWEEVLHPFYIFQVFSVGVWYFEQYFLFSGAIICITLISLGTSVFQTRRSMSAIHNLAKRSVQINVLREGNWKTIQSPELVPGDVIEIPQGGEMPCDVVLTSGGCIMDEGTLTGESIPVIKDPLPYLEEPIYNIEHDKRHSLYEGTKVIQTRNYGGSNVVGVVTRTGFSTMKGKMVRSILFPKPNKFKFYRDSMLFVGVLSLIAVTGFLICMPIMIYIGLPLGQVWIRCLDLITITVPPSLPACMNVGTAFAINRLRKSHIFCIAPPRVNVAGKIDIYCFDKTGTLTEDGMILIGVQPCNNRVMDVLYDDPKSIEGHSKKLVECMASCHSLTTVDNKIVGDTQDLQIFNCTGWIFEEPDDEIYEPAVKAVVRPKESGEIPTVFDEQGNVVGMIEAPYELGILHTFHFTSKLKRMGVITKNLKENSFQFYMKGAPEVVMEKCAPDSIPADMKVILGNYTCAGYRVLACAYKALPPIKFSELRSQKLEDLETSLTFLGLIILQNKLKPETMPVIRSLHKVGIKTVMATGDAVLTGISVARECAMIDPEVTVYLGEMHGERLLWQIFRSAYHEGDSEEHELKVEPPWKDHGFEVNYALALTGASLAHMAKLADQGDQDAVIGFKTVLEKCRVFARMSPEHKTLLVERMQELGYLIGMCGDGANDCGALKSADIGISLSEEESSIAAPFTSKVSNISCVITVLREGRCALTTSTQCFKFMFLYSTIQFITVSMLYSMGTGLTNNQFVTFDMITMLPLAITMSKTGPYHKLSKRHPTASLMSVAVLTSVIGQTALETLAQVITYFIASDMNFFKQNDYKAGHPITEFFHCDPNTVLFLMSWVEYEVVCFVFNIGKPWKKPMYTNFWFTILLVFLFAFTFTTILFPPEFIKDLYDLTYMPGYFRGTLVGICVCYGIAAFLFEKYIVHMADAYYRKRRQEKKHAAKVRDLSAKKNLD</sequence>
<dbReference type="GO" id="GO:0140358">
    <property type="term" value="F:P-type transmembrane transporter activity"/>
    <property type="evidence" value="ECO:0007669"/>
    <property type="project" value="InterPro"/>
</dbReference>
<reference evidence="16" key="1">
    <citation type="submission" date="2021-09" db="EMBL/GenBank/DDBJ databases">
        <authorList>
            <consortium name="AG Swart"/>
            <person name="Singh M."/>
            <person name="Singh A."/>
            <person name="Seah K."/>
            <person name="Emmerich C."/>
        </authorList>
    </citation>
    <scope>NUCLEOTIDE SEQUENCE</scope>
    <source>
        <strain evidence="16">ATCC30299</strain>
    </source>
</reference>
<keyword evidence="11 13" id="KW-0472">Membrane</keyword>
<evidence type="ECO:0000259" key="15">
    <source>
        <dbReference type="Pfam" id="PF12409"/>
    </source>
</evidence>
<dbReference type="Pfam" id="PF13246">
    <property type="entry name" value="Cation_ATPase"/>
    <property type="match status" value="1"/>
</dbReference>
<keyword evidence="9 13" id="KW-1278">Translocase</keyword>
<evidence type="ECO:0000256" key="10">
    <source>
        <dbReference type="ARBA" id="ARBA00022989"/>
    </source>
</evidence>
<feature type="transmembrane region" description="Helical" evidence="13">
    <location>
        <begin position="414"/>
        <end position="435"/>
    </location>
</feature>
<dbReference type="SFLD" id="SFLDG00002">
    <property type="entry name" value="C1.7:_P-type_atpase_like"/>
    <property type="match status" value="1"/>
</dbReference>
<dbReference type="InterPro" id="IPR006544">
    <property type="entry name" value="P-type_TPase_V"/>
</dbReference>
<feature type="transmembrane region" description="Helical" evidence="13">
    <location>
        <begin position="1042"/>
        <end position="1061"/>
    </location>
</feature>
<dbReference type="PRINTS" id="PR00119">
    <property type="entry name" value="CATATPASE"/>
</dbReference>
<evidence type="ECO:0000256" key="9">
    <source>
        <dbReference type="ARBA" id="ARBA00022967"/>
    </source>
</evidence>
<dbReference type="Pfam" id="PF12409">
    <property type="entry name" value="P5-ATPase"/>
    <property type="match status" value="1"/>
</dbReference>
<keyword evidence="7 13" id="KW-0067">ATP-binding</keyword>
<comment type="caution">
    <text evidence="16">The sequence shown here is derived from an EMBL/GenBank/DDBJ whole genome shotgun (WGS) entry which is preliminary data.</text>
</comment>
<dbReference type="Pfam" id="PF00122">
    <property type="entry name" value="E1-E2_ATPase"/>
    <property type="match status" value="1"/>
</dbReference>
<evidence type="ECO:0000313" key="16">
    <source>
        <dbReference type="EMBL" id="CAG9336185.1"/>
    </source>
</evidence>
<dbReference type="InterPro" id="IPR023299">
    <property type="entry name" value="ATPase_P-typ_cyto_dom_N"/>
</dbReference>
<feature type="transmembrane region" description="Helical" evidence="13">
    <location>
        <begin position="898"/>
        <end position="916"/>
    </location>
</feature>
<proteinExistence type="inferred from homology"/>
<comment type="similarity">
    <text evidence="2 13">Belongs to the cation transport ATPase (P-type) (TC 3.A.3) family. Type V subfamily.</text>
</comment>
<dbReference type="AlphaFoldDB" id="A0AAU9KHB6"/>
<evidence type="ECO:0000256" key="1">
    <source>
        <dbReference type="ARBA" id="ARBA00004141"/>
    </source>
</evidence>
<evidence type="ECO:0000256" key="7">
    <source>
        <dbReference type="ARBA" id="ARBA00022840"/>
    </source>
</evidence>
<name>A0AAU9KHB6_9CILI</name>
<dbReference type="EMBL" id="CAJZBQ010000064">
    <property type="protein sequence ID" value="CAG9336185.1"/>
    <property type="molecule type" value="Genomic_DNA"/>
</dbReference>
<dbReference type="InterPro" id="IPR023298">
    <property type="entry name" value="ATPase_P-typ_TM_dom_sf"/>
</dbReference>
<keyword evidence="8 13" id="KW-0460">Magnesium</keyword>
<dbReference type="FunFam" id="1.20.1110.10:FF:000023">
    <property type="entry name" value="Cation-transporting ATPase"/>
    <property type="match status" value="1"/>
</dbReference>
<dbReference type="Proteomes" id="UP001162131">
    <property type="component" value="Unassembled WGS sequence"/>
</dbReference>
<dbReference type="PANTHER" id="PTHR45630">
    <property type="entry name" value="CATION-TRANSPORTING ATPASE-RELATED"/>
    <property type="match status" value="1"/>
</dbReference>
<evidence type="ECO:0000256" key="11">
    <source>
        <dbReference type="ARBA" id="ARBA00023136"/>
    </source>
</evidence>
<dbReference type="GO" id="GO:0016887">
    <property type="term" value="F:ATP hydrolysis activity"/>
    <property type="evidence" value="ECO:0007669"/>
    <property type="project" value="InterPro"/>
</dbReference>
<keyword evidence="10 13" id="KW-1133">Transmembrane helix</keyword>
<dbReference type="SUPFAM" id="SSF81665">
    <property type="entry name" value="Calcium ATPase, transmembrane domain M"/>
    <property type="match status" value="1"/>
</dbReference>
<dbReference type="EC" id="7.2.2.-" evidence="13"/>
<evidence type="ECO:0000313" key="17">
    <source>
        <dbReference type="Proteomes" id="UP001162131"/>
    </source>
</evidence>
<dbReference type="SFLD" id="SFLDS00003">
    <property type="entry name" value="Haloacid_Dehalogenase"/>
    <property type="match status" value="1"/>
</dbReference>
<comment type="subcellular location">
    <subcellularLocation>
        <location evidence="1 13">Membrane</location>
        <topology evidence="1 13">Multi-pass membrane protein</topology>
    </subcellularLocation>
</comment>
<feature type="domain" description="P-type ATPase A" evidence="14">
    <location>
        <begin position="246"/>
        <end position="361"/>
    </location>
</feature>
<dbReference type="InterPro" id="IPR008250">
    <property type="entry name" value="ATPase_P-typ_transduc_dom_A_sf"/>
</dbReference>
<dbReference type="InterPro" id="IPR059000">
    <property type="entry name" value="ATPase_P-type_domA"/>
</dbReference>
<evidence type="ECO:0000256" key="4">
    <source>
        <dbReference type="ARBA" id="ARBA00022692"/>
    </source>
</evidence>
<dbReference type="SUPFAM" id="SSF56784">
    <property type="entry name" value="HAD-like"/>
    <property type="match status" value="1"/>
</dbReference>
<dbReference type="GO" id="GO:0046872">
    <property type="term" value="F:metal ion binding"/>
    <property type="evidence" value="ECO:0007669"/>
    <property type="project" value="UniProtKB-UniRule"/>
</dbReference>
<dbReference type="SUPFAM" id="SSF81653">
    <property type="entry name" value="Calcium ATPase, transduction domain A"/>
    <property type="match status" value="1"/>
</dbReference>
<dbReference type="Gene3D" id="3.40.1110.10">
    <property type="entry name" value="Calcium-transporting ATPase, cytoplasmic domain N"/>
    <property type="match status" value="1"/>
</dbReference>
<evidence type="ECO:0000256" key="8">
    <source>
        <dbReference type="ARBA" id="ARBA00022842"/>
    </source>
</evidence>
<feature type="transmembrane region" description="Helical" evidence="13">
    <location>
        <begin position="1081"/>
        <end position="1102"/>
    </location>
</feature>
<accession>A0AAU9KHB6</accession>
<comment type="caution">
    <text evidence="13">Lacks conserved residue(s) required for the propagation of feature annotation.</text>
</comment>
<dbReference type="NCBIfam" id="TIGR01657">
    <property type="entry name" value="P-ATPase-V"/>
    <property type="match status" value="1"/>
</dbReference>
<dbReference type="PANTHER" id="PTHR45630:SF8">
    <property type="entry name" value="CATION-TRANSPORTING ATPASE"/>
    <property type="match status" value="1"/>
</dbReference>
<dbReference type="InterPro" id="IPR047819">
    <property type="entry name" value="P5A-ATPase_N"/>
</dbReference>
<evidence type="ECO:0000256" key="6">
    <source>
        <dbReference type="ARBA" id="ARBA00022741"/>
    </source>
</evidence>